<accession>A0A840S233</accession>
<feature type="signal peptide" evidence="1">
    <location>
        <begin position="1"/>
        <end position="21"/>
    </location>
</feature>
<dbReference type="GO" id="GO:0016757">
    <property type="term" value="F:glycosyltransferase activity"/>
    <property type="evidence" value="ECO:0007669"/>
    <property type="project" value="UniProtKB-KW"/>
</dbReference>
<protein>
    <submittedName>
        <fullName evidence="2">ATP phosphoribosyltransferase regulatory subunit HisZ</fullName>
    </submittedName>
</protein>
<reference evidence="2 3" key="1">
    <citation type="submission" date="2020-08" db="EMBL/GenBank/DDBJ databases">
        <title>Genomic Encyclopedia of Type Strains, Phase IV (KMG-IV): sequencing the most valuable type-strain genomes for metagenomic binning, comparative biology and taxonomic classification.</title>
        <authorList>
            <person name="Goeker M."/>
        </authorList>
    </citation>
    <scope>NUCLEOTIDE SEQUENCE [LARGE SCALE GENOMIC DNA]</scope>
    <source>
        <strain evidence="2 3">DSM 23958</strain>
    </source>
</reference>
<evidence type="ECO:0000313" key="3">
    <source>
        <dbReference type="Proteomes" id="UP000554837"/>
    </source>
</evidence>
<dbReference type="Proteomes" id="UP000554837">
    <property type="component" value="Unassembled WGS sequence"/>
</dbReference>
<proteinExistence type="predicted"/>
<keyword evidence="1" id="KW-0732">Signal</keyword>
<dbReference type="Pfam" id="PF17263">
    <property type="entry name" value="DUF5329"/>
    <property type="match status" value="1"/>
</dbReference>
<gene>
    <name evidence="2" type="ORF">HNQ51_000439</name>
</gene>
<keyword evidence="2" id="KW-0808">Transferase</keyword>
<organism evidence="2 3">
    <name type="scientific">Inhella inkyongensis</name>
    <dbReference type="NCBI Taxonomy" id="392593"/>
    <lineage>
        <taxon>Bacteria</taxon>
        <taxon>Pseudomonadati</taxon>
        <taxon>Pseudomonadota</taxon>
        <taxon>Betaproteobacteria</taxon>
        <taxon>Burkholderiales</taxon>
        <taxon>Sphaerotilaceae</taxon>
        <taxon>Inhella</taxon>
    </lineage>
</organism>
<sequence>MQALMLRALGIGLALFSTLLAAAPTPPGVRAELDGLFAELQRQQCKLYRNGSWHEAAQARQHMLRKLAYLEERGTVQSAEQFIEQAATKSSTSGKPYEVQCGQAPAQPSRTWLLAALAAQRKARAASAP</sequence>
<evidence type="ECO:0000256" key="1">
    <source>
        <dbReference type="SAM" id="SignalP"/>
    </source>
</evidence>
<dbReference type="AlphaFoldDB" id="A0A840S233"/>
<dbReference type="EMBL" id="JACHHO010000001">
    <property type="protein sequence ID" value="MBB5203146.1"/>
    <property type="molecule type" value="Genomic_DNA"/>
</dbReference>
<comment type="caution">
    <text evidence="2">The sequence shown here is derived from an EMBL/GenBank/DDBJ whole genome shotgun (WGS) entry which is preliminary data.</text>
</comment>
<keyword evidence="3" id="KW-1185">Reference proteome</keyword>
<keyword evidence="2" id="KW-0328">Glycosyltransferase</keyword>
<evidence type="ECO:0000313" key="2">
    <source>
        <dbReference type="EMBL" id="MBB5203146.1"/>
    </source>
</evidence>
<dbReference type="RefSeq" id="WP_246071451.1">
    <property type="nucleotide sequence ID" value="NZ_CP040709.1"/>
</dbReference>
<name>A0A840S233_9BURK</name>
<feature type="chain" id="PRO_5032432106" evidence="1">
    <location>
        <begin position="22"/>
        <end position="129"/>
    </location>
</feature>
<dbReference type="InterPro" id="IPR035242">
    <property type="entry name" value="DUF5329"/>
</dbReference>